<dbReference type="SUPFAM" id="SSF141523">
    <property type="entry name" value="L,D-transpeptidase catalytic domain-like"/>
    <property type="match status" value="1"/>
</dbReference>
<evidence type="ECO:0000256" key="4">
    <source>
        <dbReference type="ARBA" id="ARBA00022984"/>
    </source>
</evidence>
<dbReference type="PANTHER" id="PTHR30582:SF2">
    <property type="entry name" value="L,D-TRANSPEPTIDASE YCIB-RELATED"/>
    <property type="match status" value="1"/>
</dbReference>
<comment type="pathway">
    <text evidence="1">Cell wall biogenesis; peptidoglycan biosynthesis.</text>
</comment>
<evidence type="ECO:0000256" key="2">
    <source>
        <dbReference type="ARBA" id="ARBA00022679"/>
    </source>
</evidence>
<evidence type="ECO:0000256" key="6">
    <source>
        <dbReference type="SAM" id="MobiDB-lite"/>
    </source>
</evidence>
<keyword evidence="5" id="KW-0961">Cell wall biogenesis/degradation</keyword>
<evidence type="ECO:0000256" key="3">
    <source>
        <dbReference type="ARBA" id="ARBA00022960"/>
    </source>
</evidence>
<dbReference type="GO" id="GO:0071972">
    <property type="term" value="F:peptidoglycan L,D-transpeptidase activity"/>
    <property type="evidence" value="ECO:0007669"/>
    <property type="project" value="TreeGrafter"/>
</dbReference>
<organism evidence="9">
    <name type="scientific">freshwater metagenome</name>
    <dbReference type="NCBI Taxonomy" id="449393"/>
    <lineage>
        <taxon>unclassified sequences</taxon>
        <taxon>metagenomes</taxon>
        <taxon>ecological metagenomes</taxon>
    </lineage>
</organism>
<evidence type="ECO:0000313" key="9">
    <source>
        <dbReference type="EMBL" id="CAB4758482.1"/>
    </source>
</evidence>
<gene>
    <name evidence="8" type="ORF">UFOPK1358_01089</name>
    <name evidence="9" type="ORF">UFOPK2766_02069</name>
    <name evidence="10" type="ORF">UFOPK3519_00761</name>
</gene>
<evidence type="ECO:0000256" key="5">
    <source>
        <dbReference type="ARBA" id="ARBA00023316"/>
    </source>
</evidence>
<evidence type="ECO:0000259" key="7">
    <source>
        <dbReference type="PROSITE" id="PS52029"/>
    </source>
</evidence>
<dbReference type="InterPro" id="IPR038063">
    <property type="entry name" value="Transpep_catalytic_dom"/>
</dbReference>
<dbReference type="GO" id="GO:0018104">
    <property type="term" value="P:peptidoglycan-protein cross-linking"/>
    <property type="evidence" value="ECO:0007669"/>
    <property type="project" value="TreeGrafter"/>
</dbReference>
<protein>
    <submittedName>
        <fullName evidence="9">Unannotated protein</fullName>
    </submittedName>
</protein>
<evidence type="ECO:0000256" key="1">
    <source>
        <dbReference type="ARBA" id="ARBA00004752"/>
    </source>
</evidence>
<evidence type="ECO:0000313" key="8">
    <source>
        <dbReference type="EMBL" id="CAB4542157.1"/>
    </source>
</evidence>
<keyword evidence="4" id="KW-0573">Peptidoglycan synthesis</keyword>
<dbReference type="GO" id="GO:0008360">
    <property type="term" value="P:regulation of cell shape"/>
    <property type="evidence" value="ECO:0007669"/>
    <property type="project" value="UniProtKB-KW"/>
</dbReference>
<dbReference type="UniPathway" id="UPA00219"/>
<dbReference type="AlphaFoldDB" id="A0A6J6UF94"/>
<keyword evidence="2" id="KW-0808">Transferase</keyword>
<name>A0A6J6UF94_9ZZZZ</name>
<dbReference type="InterPro" id="IPR005490">
    <property type="entry name" value="LD_TPept_cat_dom"/>
</dbReference>
<dbReference type="GO" id="GO:0016740">
    <property type="term" value="F:transferase activity"/>
    <property type="evidence" value="ECO:0007669"/>
    <property type="project" value="UniProtKB-KW"/>
</dbReference>
<dbReference type="GO" id="GO:0071555">
    <property type="term" value="P:cell wall organization"/>
    <property type="evidence" value="ECO:0007669"/>
    <property type="project" value="UniProtKB-KW"/>
</dbReference>
<proteinExistence type="predicted"/>
<dbReference type="EMBL" id="CAEZYU010000132">
    <property type="protein sequence ID" value="CAB4758482.1"/>
    <property type="molecule type" value="Genomic_DNA"/>
</dbReference>
<dbReference type="PROSITE" id="PS52029">
    <property type="entry name" value="LD_TPASE"/>
    <property type="match status" value="1"/>
</dbReference>
<feature type="domain" description="L,D-TPase catalytic" evidence="7">
    <location>
        <begin position="68"/>
        <end position="190"/>
    </location>
</feature>
<dbReference type="EMBL" id="CAFBMG010000045">
    <property type="protein sequence ID" value="CAB4899476.1"/>
    <property type="molecule type" value="Genomic_DNA"/>
</dbReference>
<sequence>MTQLKVAIRALFLLGLAVTLSVFTATAVGAQDVPPAEPPVTAPAAEVPPPAPPAPDMRGLPFNSGSGRRVVYSMEQQRVWWVEDNEAVVHTYLVSGRYKTPGEGTYHVFSKSRYTTSVGGGASMQWMVRFAHGSDAAIGFHSIPVNRRGQPLQSEDELGSYRSHGCVRQSNWNASLLYDWAQIGTQVVVVK</sequence>
<keyword evidence="3" id="KW-0133">Cell shape</keyword>
<reference evidence="9" key="1">
    <citation type="submission" date="2020-05" db="EMBL/GenBank/DDBJ databases">
        <authorList>
            <person name="Chiriac C."/>
            <person name="Salcher M."/>
            <person name="Ghai R."/>
            <person name="Kavagutti S V."/>
        </authorList>
    </citation>
    <scope>NUCLEOTIDE SEQUENCE</scope>
</reference>
<dbReference type="CDD" id="cd16913">
    <property type="entry name" value="YkuD_like"/>
    <property type="match status" value="1"/>
</dbReference>
<accession>A0A6J6UF94</accession>
<dbReference type="Pfam" id="PF03734">
    <property type="entry name" value="YkuD"/>
    <property type="match status" value="1"/>
</dbReference>
<feature type="compositionally biased region" description="Pro residues" evidence="6">
    <location>
        <begin position="37"/>
        <end position="55"/>
    </location>
</feature>
<dbReference type="GO" id="GO:0005576">
    <property type="term" value="C:extracellular region"/>
    <property type="evidence" value="ECO:0007669"/>
    <property type="project" value="TreeGrafter"/>
</dbReference>
<dbReference type="PANTHER" id="PTHR30582">
    <property type="entry name" value="L,D-TRANSPEPTIDASE"/>
    <property type="match status" value="1"/>
</dbReference>
<dbReference type="InterPro" id="IPR050979">
    <property type="entry name" value="LD-transpeptidase"/>
</dbReference>
<dbReference type="EMBL" id="CAEZSF010000100">
    <property type="protein sequence ID" value="CAB4542157.1"/>
    <property type="molecule type" value="Genomic_DNA"/>
</dbReference>
<feature type="region of interest" description="Disordered" evidence="6">
    <location>
        <begin position="37"/>
        <end position="58"/>
    </location>
</feature>
<dbReference type="Gene3D" id="2.40.440.10">
    <property type="entry name" value="L,D-transpeptidase catalytic domain-like"/>
    <property type="match status" value="1"/>
</dbReference>
<evidence type="ECO:0000313" key="10">
    <source>
        <dbReference type="EMBL" id="CAB4899476.1"/>
    </source>
</evidence>